<name>A0A6M3JA26_9ZZZZ</name>
<gene>
    <name evidence="1" type="ORF">MM415B00340_0048</name>
</gene>
<organism evidence="1">
    <name type="scientific">viral metagenome</name>
    <dbReference type="NCBI Taxonomy" id="1070528"/>
    <lineage>
        <taxon>unclassified sequences</taxon>
        <taxon>metagenomes</taxon>
        <taxon>organismal metagenomes</taxon>
    </lineage>
</organism>
<sequence length="476" mass="52782">MREFESVFAEGLKRGLRRGTDNPLNSQYLTSAMNVKCYESGIRPFIPLQTVPGSVVTWPFGQAFFGSNVKVYATETDIYELDDNWTMTHKATATAGERWDFLDFGLYVLLLNRTSIVTRDPSSGSYTVSSSMSGFPRFSTGCNFKGQIVGGNIRTNWYDCGSGSLIWSDIGSAMFTPGVKNVAGYRHTPWKGKVLRVKRLGDVVVAYCENGIGILAPHEQTFGFKELLDIGIKGRAAVEGTVNKHLFIDADNWLWSIGSDLRPKKLGYQEYIKTLTNAVISYNPGEDEFFISDNVRCFLLTMYGMSECHQLISSVAKLGSTVYGCIRDTNDRDVLIITDALDFGLRGMKTVGTLELGLSCTAPVYVAVDYKYNKTTEFARTSWILCNPNGVVYVPTTAVEFRLCVKTAGQQGRIEEEEDGFVITLEDGSDLLLEGANYASFELDYITIRIKVSDKRYIRGTYATTASSRASVRALG</sequence>
<dbReference type="AlphaFoldDB" id="A0A6M3JA26"/>
<reference evidence="1" key="1">
    <citation type="submission" date="2020-03" db="EMBL/GenBank/DDBJ databases">
        <title>The deep terrestrial virosphere.</title>
        <authorList>
            <person name="Holmfeldt K."/>
            <person name="Nilsson E."/>
            <person name="Simone D."/>
            <person name="Lopez-Fernandez M."/>
            <person name="Wu X."/>
            <person name="de Brujin I."/>
            <person name="Lundin D."/>
            <person name="Andersson A."/>
            <person name="Bertilsson S."/>
            <person name="Dopson M."/>
        </authorList>
    </citation>
    <scope>NUCLEOTIDE SEQUENCE</scope>
    <source>
        <strain evidence="1">MM415B00340</strain>
    </source>
</reference>
<evidence type="ECO:0000313" key="1">
    <source>
        <dbReference type="EMBL" id="QJA66664.1"/>
    </source>
</evidence>
<accession>A0A6M3JA26</accession>
<protein>
    <submittedName>
        <fullName evidence="1">Uncharacterized protein</fullName>
    </submittedName>
</protein>
<dbReference type="EMBL" id="MT141558">
    <property type="protein sequence ID" value="QJA66664.1"/>
    <property type="molecule type" value="Genomic_DNA"/>
</dbReference>
<proteinExistence type="predicted"/>